<dbReference type="InterPro" id="IPR019734">
    <property type="entry name" value="TPR_rpt"/>
</dbReference>
<dbReference type="Pfam" id="PF25135">
    <property type="entry name" value="DUF7822"/>
    <property type="match status" value="1"/>
</dbReference>
<comment type="caution">
    <text evidence="2">The sequence shown here is derived from an EMBL/GenBank/DDBJ whole genome shotgun (WGS) entry which is preliminary data.</text>
</comment>
<evidence type="ECO:0000313" key="3">
    <source>
        <dbReference type="Proteomes" id="UP000278351"/>
    </source>
</evidence>
<dbReference type="SUPFAM" id="SSF81901">
    <property type="entry name" value="HCP-like"/>
    <property type="match status" value="1"/>
</dbReference>
<dbReference type="Gene3D" id="1.25.40.10">
    <property type="entry name" value="Tetratricopeptide repeat domain"/>
    <property type="match status" value="1"/>
</dbReference>
<name>A0A3N4PXQ4_9BACT</name>
<proteinExistence type="predicted"/>
<evidence type="ECO:0000313" key="2">
    <source>
        <dbReference type="EMBL" id="RPE08867.1"/>
    </source>
</evidence>
<dbReference type="OrthoDB" id="5464673at2"/>
<dbReference type="RefSeq" id="WP_123847864.1">
    <property type="nucleotide sequence ID" value="NZ_RPDH01000002.1"/>
</dbReference>
<reference evidence="2 3" key="1">
    <citation type="submission" date="2018-11" db="EMBL/GenBank/DDBJ databases">
        <title>Chitinophaga lutea sp.nov., isolate from arsenic contaminated soil.</title>
        <authorList>
            <person name="Zong Y."/>
        </authorList>
    </citation>
    <scope>NUCLEOTIDE SEQUENCE [LARGE SCALE GENOMIC DNA]</scope>
    <source>
        <strain evidence="2 3">ZY74</strain>
    </source>
</reference>
<dbReference type="InterPro" id="IPR032774">
    <property type="entry name" value="WG_beta_rep"/>
</dbReference>
<feature type="domain" description="DUF7822" evidence="1">
    <location>
        <begin position="33"/>
        <end position="171"/>
    </location>
</feature>
<dbReference type="PANTHER" id="PTHR45011:SF1">
    <property type="entry name" value="DAP3-BINDING CELL DEATH ENHANCER 1"/>
    <property type="match status" value="1"/>
</dbReference>
<accession>A0A3N4PXQ4</accession>
<dbReference type="PANTHER" id="PTHR45011">
    <property type="entry name" value="DAP3-BINDING CELL DEATH ENHANCER 1"/>
    <property type="match status" value="1"/>
</dbReference>
<protein>
    <recommendedName>
        <fullName evidence="1">DUF7822 domain-containing protein</fullName>
    </recommendedName>
</protein>
<dbReference type="InterPro" id="IPR056724">
    <property type="entry name" value="DUF7822"/>
</dbReference>
<dbReference type="InterPro" id="IPR006597">
    <property type="entry name" value="Sel1-like"/>
</dbReference>
<organism evidence="2 3">
    <name type="scientific">Chitinophaga lutea</name>
    <dbReference type="NCBI Taxonomy" id="2488634"/>
    <lineage>
        <taxon>Bacteria</taxon>
        <taxon>Pseudomonadati</taxon>
        <taxon>Bacteroidota</taxon>
        <taxon>Chitinophagia</taxon>
        <taxon>Chitinophagales</taxon>
        <taxon>Chitinophagaceae</taxon>
        <taxon>Chitinophaga</taxon>
    </lineage>
</organism>
<dbReference type="Pfam" id="PF08238">
    <property type="entry name" value="Sel1"/>
    <property type="match status" value="5"/>
</dbReference>
<dbReference type="InterPro" id="IPR052748">
    <property type="entry name" value="ISR_Activator"/>
</dbReference>
<dbReference type="SMART" id="SM00028">
    <property type="entry name" value="TPR"/>
    <property type="match status" value="2"/>
</dbReference>
<dbReference type="Pfam" id="PF14903">
    <property type="entry name" value="WG_beta_rep"/>
    <property type="match status" value="1"/>
</dbReference>
<dbReference type="AlphaFoldDB" id="A0A3N4PXQ4"/>
<sequence>MSHRIYLYNISGLPAASEERPAPTGIDAILASYGTNGDGVLMLTEWGYELPLLLQPLLAGDITILPPLYNGTEGGLYAPASAGITAIRALYDFIDRHKKHLIKNQPAFEHAKDQLLQFLDNKAVFPYFHLDAWDVFNVMDDGSEGNHAAQARVLAESIKANNAAITAAIAADDPALLDACPYFASGDAFFRNFRELLNEETYNYGWAVIDSFEPETSNEPEVFRDGDRYGLKDVMGQEILPAVYEDAYVLTGNQIAVMQQGSWGIIDFKGNTLVDFRAAQDVAVDYSGHYAHYIFYGADGRNQYFTHRFRPLAEGRAISIDMFGEYYILKQGNRVGLKDADGNEVLPADYKNIRAEYTLNGLIAEDGNGKGLYVPQKGWVLPCIYQALHPLKDVGDSNGEVFVVVMQNKRTGLFTAGSKPGWVLPMEYDGVKWIKKDIFGYQQNKHWGLAGIAGNIITSPIYKSLSGKGGELAYGTALGFHDAGIDVISRNGDTRPINVNEAKKELRDAKYYFSKAETAQLEQIAAPQKLAESWYQKGEDALGKEQFAKALEHYGKAAELGHSGAMTDIGFIYETADDFINYQLAFDWYSKAALLENQYGMNNLALSYLYGRGTEQDTAMAIHWLEKAAAAGHAGALTSLGEIYFQPEYNHVDLDKALQYYWDAYKANEDVSLFIGNIHEKKGDHTNAVFYYKEAAQKGSAFAKWRLGCFYTDGTGVASDLNVAMNYYLEAVDEQPEVHVDLAILYMSSTFYDPAKARAHIDAAEAAGVPYADEYREKFRNRW</sequence>
<dbReference type="EMBL" id="RPDH01000002">
    <property type="protein sequence ID" value="RPE08867.1"/>
    <property type="molecule type" value="Genomic_DNA"/>
</dbReference>
<gene>
    <name evidence="2" type="ORF">EGT74_17740</name>
</gene>
<dbReference type="Proteomes" id="UP000278351">
    <property type="component" value="Unassembled WGS sequence"/>
</dbReference>
<dbReference type="InterPro" id="IPR011990">
    <property type="entry name" value="TPR-like_helical_dom_sf"/>
</dbReference>
<evidence type="ECO:0000259" key="1">
    <source>
        <dbReference type="Pfam" id="PF25135"/>
    </source>
</evidence>
<dbReference type="SMART" id="SM00671">
    <property type="entry name" value="SEL1"/>
    <property type="match status" value="6"/>
</dbReference>
<keyword evidence="3" id="KW-1185">Reference proteome</keyword>